<gene>
    <name evidence="2" type="ORF">V1478_018757</name>
</gene>
<evidence type="ECO:0000256" key="1">
    <source>
        <dbReference type="SAM" id="MobiDB-lite"/>
    </source>
</evidence>
<keyword evidence="2" id="KW-0371">Homeobox</keyword>
<dbReference type="EMBL" id="JAUDFV010000173">
    <property type="protein sequence ID" value="KAL2711736.1"/>
    <property type="molecule type" value="Genomic_DNA"/>
</dbReference>
<sequence length="171" mass="18816">MHRRLSIRNCSGIYHTPWYAFRHSRRLSYVNDDNDNDNDDDCDDCDVSFRPPSSSLSYPGAGGNDDARSPGSGGTPGPLSQQAPTSLDSSDPVNLTSVAMTDHANGHARVQSVTGGNTKRRRREWDALINVPACLRQDIISPEPRPLFRPGPKPSNDSPKVDEPNLYSVIR</sequence>
<keyword evidence="2" id="KW-0238">DNA-binding</keyword>
<proteinExistence type="predicted"/>
<evidence type="ECO:0000313" key="3">
    <source>
        <dbReference type="Proteomes" id="UP001607302"/>
    </source>
</evidence>
<reference evidence="2 3" key="1">
    <citation type="journal article" date="2024" name="Ann. Entomol. Soc. Am.">
        <title>Genomic analyses of the southern and eastern yellowjacket wasps (Hymenoptera: Vespidae) reveal evolutionary signatures of social life.</title>
        <authorList>
            <person name="Catto M.A."/>
            <person name="Caine P.B."/>
            <person name="Orr S.E."/>
            <person name="Hunt B.G."/>
            <person name="Goodisman M.A.D."/>
        </authorList>
    </citation>
    <scope>NUCLEOTIDE SEQUENCE [LARGE SCALE GENOMIC DNA]</scope>
    <source>
        <strain evidence="2">233</strain>
        <tissue evidence="2">Head and thorax</tissue>
    </source>
</reference>
<dbReference type="AlphaFoldDB" id="A0ABD1ZTQ2"/>
<organism evidence="2 3">
    <name type="scientific">Vespula squamosa</name>
    <name type="common">Southern yellow jacket</name>
    <name type="synonym">Wasp</name>
    <dbReference type="NCBI Taxonomy" id="30214"/>
    <lineage>
        <taxon>Eukaryota</taxon>
        <taxon>Metazoa</taxon>
        <taxon>Ecdysozoa</taxon>
        <taxon>Arthropoda</taxon>
        <taxon>Hexapoda</taxon>
        <taxon>Insecta</taxon>
        <taxon>Pterygota</taxon>
        <taxon>Neoptera</taxon>
        <taxon>Endopterygota</taxon>
        <taxon>Hymenoptera</taxon>
        <taxon>Apocrita</taxon>
        <taxon>Aculeata</taxon>
        <taxon>Vespoidea</taxon>
        <taxon>Vespidae</taxon>
        <taxon>Vespinae</taxon>
        <taxon>Vespula</taxon>
    </lineage>
</organism>
<evidence type="ECO:0000313" key="2">
    <source>
        <dbReference type="EMBL" id="KAL2711736.1"/>
    </source>
</evidence>
<dbReference type="GO" id="GO:0003677">
    <property type="term" value="F:DNA binding"/>
    <property type="evidence" value="ECO:0007669"/>
    <property type="project" value="UniProtKB-KW"/>
</dbReference>
<name>A0ABD1ZTQ2_VESSQ</name>
<feature type="compositionally biased region" description="Pro residues" evidence="1">
    <location>
        <begin position="143"/>
        <end position="153"/>
    </location>
</feature>
<accession>A0ABD1ZTQ2</accession>
<feature type="compositionally biased region" description="Polar residues" evidence="1">
    <location>
        <begin position="81"/>
        <end position="99"/>
    </location>
</feature>
<feature type="region of interest" description="Disordered" evidence="1">
    <location>
        <begin position="41"/>
        <end position="120"/>
    </location>
</feature>
<keyword evidence="3" id="KW-1185">Reference proteome</keyword>
<protein>
    <submittedName>
        <fullName evidence="2">Homeobox protein homothorax</fullName>
    </submittedName>
</protein>
<feature type="region of interest" description="Disordered" evidence="1">
    <location>
        <begin position="139"/>
        <end position="171"/>
    </location>
</feature>
<comment type="caution">
    <text evidence="2">The sequence shown here is derived from an EMBL/GenBank/DDBJ whole genome shotgun (WGS) entry which is preliminary data.</text>
</comment>
<dbReference type="Proteomes" id="UP001607302">
    <property type="component" value="Unassembled WGS sequence"/>
</dbReference>